<feature type="region of interest" description="Disordered" evidence="1">
    <location>
        <begin position="500"/>
        <end position="528"/>
    </location>
</feature>
<evidence type="ECO:0000313" key="2">
    <source>
        <dbReference type="EMBL" id="KAK7366721.1"/>
    </source>
</evidence>
<evidence type="ECO:0000313" key="3">
    <source>
        <dbReference type="Proteomes" id="UP001374584"/>
    </source>
</evidence>
<dbReference type="PANTHER" id="PTHR36723:SF1">
    <property type="entry name" value="F22C12.19"/>
    <property type="match status" value="1"/>
</dbReference>
<feature type="compositionally biased region" description="Basic residues" evidence="1">
    <location>
        <begin position="500"/>
        <end position="512"/>
    </location>
</feature>
<proteinExistence type="predicted"/>
<organism evidence="2 3">
    <name type="scientific">Phaseolus coccineus</name>
    <name type="common">Scarlet runner bean</name>
    <name type="synonym">Phaseolus multiflorus</name>
    <dbReference type="NCBI Taxonomy" id="3886"/>
    <lineage>
        <taxon>Eukaryota</taxon>
        <taxon>Viridiplantae</taxon>
        <taxon>Streptophyta</taxon>
        <taxon>Embryophyta</taxon>
        <taxon>Tracheophyta</taxon>
        <taxon>Spermatophyta</taxon>
        <taxon>Magnoliopsida</taxon>
        <taxon>eudicotyledons</taxon>
        <taxon>Gunneridae</taxon>
        <taxon>Pentapetalae</taxon>
        <taxon>rosids</taxon>
        <taxon>fabids</taxon>
        <taxon>Fabales</taxon>
        <taxon>Fabaceae</taxon>
        <taxon>Papilionoideae</taxon>
        <taxon>50 kb inversion clade</taxon>
        <taxon>NPAAA clade</taxon>
        <taxon>indigoferoid/millettioid clade</taxon>
        <taxon>Phaseoleae</taxon>
        <taxon>Phaseolus</taxon>
    </lineage>
</organism>
<feature type="compositionally biased region" description="Basic residues" evidence="1">
    <location>
        <begin position="133"/>
        <end position="146"/>
    </location>
</feature>
<dbReference type="PANTHER" id="PTHR36723">
    <property type="entry name" value="F22C12.19"/>
    <property type="match status" value="1"/>
</dbReference>
<keyword evidence="3" id="KW-1185">Reference proteome</keyword>
<accession>A0AAN9N5I5</accession>
<name>A0AAN9N5I5_PHACN</name>
<dbReference type="Proteomes" id="UP001374584">
    <property type="component" value="Unassembled WGS sequence"/>
</dbReference>
<feature type="compositionally biased region" description="Basic and acidic residues" evidence="1">
    <location>
        <begin position="117"/>
        <end position="132"/>
    </location>
</feature>
<dbReference type="EMBL" id="JAYMYR010000004">
    <property type="protein sequence ID" value="KAK7366721.1"/>
    <property type="molecule type" value="Genomic_DNA"/>
</dbReference>
<reference evidence="2 3" key="1">
    <citation type="submission" date="2024-01" db="EMBL/GenBank/DDBJ databases">
        <title>The genomes of 5 underutilized Papilionoideae crops provide insights into root nodulation and disease resistanc.</title>
        <authorList>
            <person name="Jiang F."/>
        </authorList>
    </citation>
    <scope>NUCLEOTIDE SEQUENCE [LARGE SCALE GENOMIC DNA]</scope>
    <source>
        <strain evidence="2">JINMINGXINNONG_FW02</strain>
        <tissue evidence="2">Leaves</tissue>
    </source>
</reference>
<gene>
    <name evidence="2" type="ORF">VNO80_08718</name>
</gene>
<feature type="region of interest" description="Disordered" evidence="1">
    <location>
        <begin position="92"/>
        <end position="152"/>
    </location>
</feature>
<dbReference type="AlphaFoldDB" id="A0AAN9N5I5"/>
<evidence type="ECO:0000256" key="1">
    <source>
        <dbReference type="SAM" id="MobiDB-lite"/>
    </source>
</evidence>
<feature type="compositionally biased region" description="Polar residues" evidence="1">
    <location>
        <begin position="92"/>
        <end position="101"/>
    </location>
</feature>
<comment type="caution">
    <text evidence="2">The sequence shown here is derived from an EMBL/GenBank/DDBJ whole genome shotgun (WGS) entry which is preliminary data.</text>
</comment>
<protein>
    <submittedName>
        <fullName evidence="2">Uncharacterized protein</fullName>
    </submittedName>
</protein>
<sequence length="637" mass="70053">MLCNSTHSTMGSEGFLTVSGEYVNFFVSHVANMKYDVEFSSGNEFLETQLCENSSQLLSLQGKELSENVPSGKDKSCPEVEDGMSLQQITTKVSQSGSSCSKRPRVAESQKSTSLNKLEESRDVSEKLGSDHIKKKRQFPKQKSHSTKCGEKRNIKVPSSTAKCSSSLKMGSIIFGSAYGGNNFFGLYGLKHDIHDVTKLMDVPSLDGLLRGTFDCLSLSEDVKKKTSNTNGSFFSSVRKACSLLQLPKSIQFKNMAEIDSSFYNMSNTQMSLFGAVESNSNEEKEQSCTSDMSACHKGLCTENKSSCSPLDFPLYQPKDVLERIVVPRSEDLDSLLLDESKPVVPKKNSNNLRSGKQVSHQPSLPTFPWSHAFGSHSRANSDIVKLSTSRSTCQGKWARIGLIASSTDISRGCFTNIDSFSYDQSLVPSTSSSSNKDCPSLFAISPFCQWNSSSSVTRSKDFEATIDEHCPRLLEAAEILCEIATNPPGQNPYGIIRSQKKTSHKKMKGKSLKPTANHEEMSSAPTSVVGSDLMARTVDQIIPAKKPRVSTVENRNGVHSHYVKKGPYSSKSSIPLPSKPVRDLIRENKPSAAATILKELTMMHPTNRILDKGRAYVGQFKVQKLGLVDWKRGKDK</sequence>